<reference evidence="1" key="1">
    <citation type="submission" date="2020-06" db="EMBL/GenBank/DDBJ databases">
        <authorList>
            <consortium name="Plant Systems Biology data submission"/>
        </authorList>
    </citation>
    <scope>NUCLEOTIDE SEQUENCE</scope>
    <source>
        <strain evidence="1">D6</strain>
    </source>
</reference>
<name>A0A9N8DNF1_9STRA</name>
<organism evidence="1 2">
    <name type="scientific">Seminavis robusta</name>
    <dbReference type="NCBI Taxonomy" id="568900"/>
    <lineage>
        <taxon>Eukaryota</taxon>
        <taxon>Sar</taxon>
        <taxon>Stramenopiles</taxon>
        <taxon>Ochrophyta</taxon>
        <taxon>Bacillariophyta</taxon>
        <taxon>Bacillariophyceae</taxon>
        <taxon>Bacillariophycidae</taxon>
        <taxon>Naviculales</taxon>
        <taxon>Naviculaceae</taxon>
        <taxon>Seminavis</taxon>
    </lineage>
</organism>
<protein>
    <submittedName>
        <fullName evidence="1">Uncharacterized protein</fullName>
    </submittedName>
</protein>
<sequence length="175" mass="20086">MIHFDNVIRIHEPAQFLVEDEEFGSGNGKEQLWYTKNDYDTIREEGAASLRDHGYSRGLELWYDKVYGGSQSQQRRTNQVQSLLALQEDHKEEGLRDAKGLRALSVTLSKQATKQAQQRAAQDSMEAFQVHTKEETKSPCYPYMHILKATNAKEYARKTSPQRSRARLDTTLSCC</sequence>
<comment type="caution">
    <text evidence="1">The sequence shown here is derived from an EMBL/GenBank/DDBJ whole genome shotgun (WGS) entry which is preliminary data.</text>
</comment>
<keyword evidence="2" id="KW-1185">Reference proteome</keyword>
<gene>
    <name evidence="1" type="ORF">SEMRO_258_G101110.1</name>
</gene>
<dbReference type="AlphaFoldDB" id="A0A9N8DNF1"/>
<evidence type="ECO:0000313" key="1">
    <source>
        <dbReference type="EMBL" id="CAB9506208.1"/>
    </source>
</evidence>
<accession>A0A9N8DNF1</accession>
<proteinExistence type="predicted"/>
<dbReference type="Proteomes" id="UP001153069">
    <property type="component" value="Unassembled WGS sequence"/>
</dbReference>
<evidence type="ECO:0000313" key="2">
    <source>
        <dbReference type="Proteomes" id="UP001153069"/>
    </source>
</evidence>
<dbReference type="EMBL" id="CAICTM010000257">
    <property type="protein sequence ID" value="CAB9506208.1"/>
    <property type="molecule type" value="Genomic_DNA"/>
</dbReference>